<keyword evidence="10" id="KW-0406">Ion transport</keyword>
<evidence type="ECO:0000313" key="16">
    <source>
        <dbReference type="EMBL" id="EPY52268.1"/>
    </source>
</evidence>
<keyword evidence="6 14" id="KW-0812">Transmembrane</keyword>
<evidence type="ECO:0000256" key="3">
    <source>
        <dbReference type="ARBA" id="ARBA00012668"/>
    </source>
</evidence>
<dbReference type="GO" id="GO:0006879">
    <property type="term" value="P:intracellular iron ion homeostasis"/>
    <property type="evidence" value="ECO:0007669"/>
    <property type="project" value="TreeGrafter"/>
</dbReference>
<keyword evidence="11 14" id="KW-0472">Membrane</keyword>
<gene>
    <name evidence="16" type="ORF">SPOG_01606</name>
</gene>
<feature type="transmembrane region" description="Helical" evidence="14">
    <location>
        <begin position="100"/>
        <end position="118"/>
    </location>
</feature>
<organism evidence="16 17">
    <name type="scientific">Schizosaccharomyces cryophilus (strain OY26 / ATCC MYA-4695 / CBS 11777 / NBRC 106824 / NRRL Y48691)</name>
    <name type="common">Fission yeast</name>
    <dbReference type="NCBI Taxonomy" id="653667"/>
    <lineage>
        <taxon>Eukaryota</taxon>
        <taxon>Fungi</taxon>
        <taxon>Dikarya</taxon>
        <taxon>Ascomycota</taxon>
        <taxon>Taphrinomycotina</taxon>
        <taxon>Schizosaccharomycetes</taxon>
        <taxon>Schizosaccharomycetales</taxon>
        <taxon>Schizosaccharomycetaceae</taxon>
        <taxon>Schizosaccharomyces</taxon>
    </lineage>
</organism>
<comment type="catalytic activity">
    <reaction evidence="12">
        <text>2 a Fe(II)-siderophore + NADP(+) + H(+) = 2 a Fe(III)-siderophore + NADPH</text>
        <dbReference type="Rhea" id="RHEA:28795"/>
        <dbReference type="Rhea" id="RHEA-COMP:11342"/>
        <dbReference type="Rhea" id="RHEA-COMP:11344"/>
        <dbReference type="ChEBI" id="CHEBI:15378"/>
        <dbReference type="ChEBI" id="CHEBI:29033"/>
        <dbReference type="ChEBI" id="CHEBI:29034"/>
        <dbReference type="ChEBI" id="CHEBI:57783"/>
        <dbReference type="ChEBI" id="CHEBI:58349"/>
        <dbReference type="EC" id="1.16.1.9"/>
    </reaction>
</comment>
<evidence type="ECO:0000256" key="12">
    <source>
        <dbReference type="ARBA" id="ARBA00048483"/>
    </source>
</evidence>
<evidence type="ECO:0000256" key="1">
    <source>
        <dbReference type="ARBA" id="ARBA00004651"/>
    </source>
</evidence>
<dbReference type="EC" id="1.16.1.9" evidence="3"/>
<feature type="transmembrane region" description="Helical" evidence="14">
    <location>
        <begin position="39"/>
        <end position="60"/>
    </location>
</feature>
<dbReference type="GO" id="GO:0005886">
    <property type="term" value="C:plasma membrane"/>
    <property type="evidence" value="ECO:0007669"/>
    <property type="project" value="UniProtKB-SubCell"/>
</dbReference>
<dbReference type="InterPro" id="IPR039261">
    <property type="entry name" value="FNR_nucleotide-bd"/>
</dbReference>
<feature type="domain" description="FAD-binding FR-type" evidence="15">
    <location>
        <begin position="141"/>
        <end position="292"/>
    </location>
</feature>
<dbReference type="InterPro" id="IPR017938">
    <property type="entry name" value="Riboflavin_synthase-like_b-brl"/>
</dbReference>
<feature type="region of interest" description="Disordered" evidence="13">
    <location>
        <begin position="246"/>
        <end position="265"/>
    </location>
</feature>
<accession>S9VX62</accession>
<dbReference type="InterPro" id="IPR000778">
    <property type="entry name" value="Cyt_b245_heavy_chain"/>
</dbReference>
<evidence type="ECO:0000256" key="9">
    <source>
        <dbReference type="ARBA" id="ARBA00023002"/>
    </source>
</evidence>
<dbReference type="SFLD" id="SFLDS00052">
    <property type="entry name" value="Ferric_Reductase_Domain"/>
    <property type="match status" value="1"/>
</dbReference>
<dbReference type="InterPro" id="IPR013130">
    <property type="entry name" value="Fe3_Rdtase_TM_dom"/>
</dbReference>
<dbReference type="Pfam" id="PF01794">
    <property type="entry name" value="Ferric_reduct"/>
    <property type="match status" value="1"/>
</dbReference>
<dbReference type="eggNOG" id="KOG0039">
    <property type="taxonomic scope" value="Eukaryota"/>
</dbReference>
<comment type="similarity">
    <text evidence="2">Belongs to the ferric reductase (FRE) family.</text>
</comment>
<comment type="subcellular location">
    <subcellularLocation>
        <location evidence="1">Cell membrane</location>
        <topology evidence="1">Multi-pass membrane protein</topology>
    </subcellularLocation>
</comment>
<evidence type="ECO:0000256" key="6">
    <source>
        <dbReference type="ARBA" id="ARBA00022692"/>
    </source>
</evidence>
<dbReference type="AlphaFoldDB" id="S9VX62"/>
<dbReference type="SUPFAM" id="SSF63380">
    <property type="entry name" value="Riboflavin synthase domain-like"/>
    <property type="match status" value="1"/>
</dbReference>
<name>S9VX62_SCHCR</name>
<keyword evidence="7" id="KW-0249">Electron transport</keyword>
<keyword evidence="17" id="KW-1185">Reference proteome</keyword>
<evidence type="ECO:0000256" key="11">
    <source>
        <dbReference type="ARBA" id="ARBA00023136"/>
    </source>
</evidence>
<dbReference type="PANTHER" id="PTHR32361">
    <property type="entry name" value="FERRIC/CUPRIC REDUCTASE TRANSMEMBRANE COMPONENT"/>
    <property type="match status" value="1"/>
</dbReference>
<evidence type="ECO:0000313" key="17">
    <source>
        <dbReference type="Proteomes" id="UP000015464"/>
    </source>
</evidence>
<dbReference type="CDD" id="cd06186">
    <property type="entry name" value="NOX_Duox_like_FAD_NADP"/>
    <property type="match status" value="1"/>
</dbReference>
<dbReference type="SUPFAM" id="SSF52343">
    <property type="entry name" value="Ferredoxin reductase-like, C-terminal NADP-linked domain"/>
    <property type="match status" value="1"/>
</dbReference>
<evidence type="ECO:0000256" key="10">
    <source>
        <dbReference type="ARBA" id="ARBA00023065"/>
    </source>
</evidence>
<dbReference type="GO" id="GO:0015677">
    <property type="term" value="P:copper ion import"/>
    <property type="evidence" value="ECO:0007669"/>
    <property type="project" value="TreeGrafter"/>
</dbReference>
<reference evidence="16 17" key="1">
    <citation type="journal article" date="2011" name="Science">
        <title>Comparative functional genomics of the fission yeasts.</title>
        <authorList>
            <person name="Rhind N."/>
            <person name="Chen Z."/>
            <person name="Yassour M."/>
            <person name="Thompson D.A."/>
            <person name="Haas B.J."/>
            <person name="Habib N."/>
            <person name="Wapinski I."/>
            <person name="Roy S."/>
            <person name="Lin M.F."/>
            <person name="Heiman D.I."/>
            <person name="Young S.K."/>
            <person name="Furuya K."/>
            <person name="Guo Y."/>
            <person name="Pidoux A."/>
            <person name="Chen H.M."/>
            <person name="Robbertse B."/>
            <person name="Goldberg J.M."/>
            <person name="Aoki K."/>
            <person name="Bayne E.H."/>
            <person name="Berlin A.M."/>
            <person name="Desjardins C.A."/>
            <person name="Dobbs E."/>
            <person name="Dukaj L."/>
            <person name="Fan L."/>
            <person name="FitzGerald M.G."/>
            <person name="French C."/>
            <person name="Gujja S."/>
            <person name="Hansen K."/>
            <person name="Keifenheim D."/>
            <person name="Levin J.Z."/>
            <person name="Mosher R.A."/>
            <person name="Mueller C.A."/>
            <person name="Pfiffner J."/>
            <person name="Priest M."/>
            <person name="Russ C."/>
            <person name="Smialowska A."/>
            <person name="Swoboda P."/>
            <person name="Sykes S.M."/>
            <person name="Vaughn M."/>
            <person name="Vengrova S."/>
            <person name="Yoder R."/>
            <person name="Zeng Q."/>
            <person name="Allshire R."/>
            <person name="Baulcombe D."/>
            <person name="Birren B.W."/>
            <person name="Brown W."/>
            <person name="Ekwall K."/>
            <person name="Kellis M."/>
            <person name="Leatherwood J."/>
            <person name="Levin H."/>
            <person name="Margalit H."/>
            <person name="Martienssen R."/>
            <person name="Nieduszynski C.A."/>
            <person name="Spatafora J.W."/>
            <person name="Friedman N."/>
            <person name="Dalgaard J.Z."/>
            <person name="Baumann P."/>
            <person name="Niki H."/>
            <person name="Regev A."/>
            <person name="Nusbaum C."/>
        </authorList>
    </citation>
    <scope>NUCLEOTIDE SEQUENCE [LARGE SCALE GENOMIC DNA]</scope>
    <source>
        <strain evidence="17">OY26 / ATCC MYA-4695 / CBS 11777 / NBRC 106824 / NRRL Y48691</strain>
    </source>
</reference>
<dbReference type="Pfam" id="PF08030">
    <property type="entry name" value="NAD_binding_6"/>
    <property type="match status" value="1"/>
</dbReference>
<keyword evidence="8 14" id="KW-1133">Transmembrane helix</keyword>
<dbReference type="Gene3D" id="3.40.50.80">
    <property type="entry name" value="Nucleotide-binding domain of ferredoxin-NADP reductase (FNR) module"/>
    <property type="match status" value="1"/>
</dbReference>
<sequence length="448" mass="51070">MATYHNICATGLRRNLKNNPFALMLLTSHEKLNYIHRRLSIFALLFGLIHGIGYIGIAVADNVHYRLAGGMYLTGYAIITFTVVIAISSISFIRKKYYEWFFVLHHLCSIGLLCSIWLHSQNAAVYMKVCVSLYAFDRGLRMLRSFLNSSKFQIFLWDDDLIYLRGPKPKSLFFSLPWAAGNHVYLNIPSLSYWQLHPFTMVSSPTGDYVEMMIAVRTGFTKRLAGHVKKSGSVKQVLHEEEGKLGLESSSCKSEHSEKQPSSWSWSPISLDVPSHQMTVLMDGPYGPTTNLYNNYSYVLFLSSGVGITYTLPILKDIIQSKSSKTKKITFVWSCRSKSLFVAIFNLLKELMKDESQIQLDITCHFTNSYSYKEIPDIQFLSNKNFYLRLLDGRPLFDHYLKPCLEEAQGQTAAIATCGSESFLKHVKKNVTSCVTTSDDLFQHYEEM</sequence>
<dbReference type="OMA" id="YVELEMP"/>
<dbReference type="PROSITE" id="PS51384">
    <property type="entry name" value="FAD_FR"/>
    <property type="match status" value="1"/>
</dbReference>
<dbReference type="PRINTS" id="PR00466">
    <property type="entry name" value="GP91PHOX"/>
</dbReference>
<evidence type="ECO:0000256" key="8">
    <source>
        <dbReference type="ARBA" id="ARBA00022989"/>
    </source>
</evidence>
<dbReference type="Pfam" id="PF08022">
    <property type="entry name" value="FAD_binding_8"/>
    <property type="match status" value="1"/>
</dbReference>
<dbReference type="HOGENOM" id="CLU_035348_0_0_1"/>
<evidence type="ECO:0000259" key="15">
    <source>
        <dbReference type="PROSITE" id="PS51384"/>
    </source>
</evidence>
<dbReference type="EMBL" id="KE546989">
    <property type="protein sequence ID" value="EPY52268.1"/>
    <property type="molecule type" value="Genomic_DNA"/>
</dbReference>
<dbReference type="PANTHER" id="PTHR32361:SF28">
    <property type="entry name" value="FRP1P"/>
    <property type="match status" value="1"/>
</dbReference>
<dbReference type="Proteomes" id="UP000015464">
    <property type="component" value="Unassembled WGS sequence"/>
</dbReference>
<dbReference type="GO" id="GO:0052851">
    <property type="term" value="F:ferric-chelate reductase (NADPH) activity"/>
    <property type="evidence" value="ECO:0007669"/>
    <property type="project" value="UniProtKB-EC"/>
</dbReference>
<evidence type="ECO:0000256" key="7">
    <source>
        <dbReference type="ARBA" id="ARBA00022982"/>
    </source>
</evidence>
<evidence type="ECO:0000256" key="14">
    <source>
        <dbReference type="SAM" id="Phobius"/>
    </source>
</evidence>
<dbReference type="RefSeq" id="XP_013022163.1">
    <property type="nucleotide sequence ID" value="XM_013166709.1"/>
</dbReference>
<proteinExistence type="inferred from homology"/>
<keyword evidence="9" id="KW-0560">Oxidoreductase</keyword>
<dbReference type="SFLD" id="SFLDG01168">
    <property type="entry name" value="Ferric_reductase_subgroup_(FRE"/>
    <property type="match status" value="1"/>
</dbReference>
<feature type="transmembrane region" description="Helical" evidence="14">
    <location>
        <begin position="72"/>
        <end position="93"/>
    </location>
</feature>
<dbReference type="GeneID" id="25035934"/>
<evidence type="ECO:0000256" key="2">
    <source>
        <dbReference type="ARBA" id="ARBA00006278"/>
    </source>
</evidence>
<evidence type="ECO:0000256" key="5">
    <source>
        <dbReference type="ARBA" id="ARBA00022475"/>
    </source>
</evidence>
<keyword evidence="5" id="KW-1003">Cell membrane</keyword>
<dbReference type="InterPro" id="IPR013112">
    <property type="entry name" value="FAD-bd_8"/>
</dbReference>
<evidence type="ECO:0000256" key="13">
    <source>
        <dbReference type="SAM" id="MobiDB-lite"/>
    </source>
</evidence>
<keyword evidence="4" id="KW-0813">Transport</keyword>
<dbReference type="InterPro" id="IPR051410">
    <property type="entry name" value="Ferric/Cupric_Reductase"/>
</dbReference>
<dbReference type="GO" id="GO:0006826">
    <property type="term" value="P:iron ion transport"/>
    <property type="evidence" value="ECO:0007669"/>
    <property type="project" value="UniProtKB-ARBA"/>
</dbReference>
<evidence type="ECO:0000256" key="4">
    <source>
        <dbReference type="ARBA" id="ARBA00022448"/>
    </source>
</evidence>
<dbReference type="InterPro" id="IPR013121">
    <property type="entry name" value="Fe_red_NAD-bd_6"/>
</dbReference>
<dbReference type="STRING" id="653667.S9VX62"/>
<dbReference type="InterPro" id="IPR017927">
    <property type="entry name" value="FAD-bd_FR_type"/>
</dbReference>
<protein>
    <recommendedName>
        <fullName evidence="3">ferric-chelate reductase (NADPH)</fullName>
        <ecNumber evidence="3">1.16.1.9</ecNumber>
    </recommendedName>
</protein>
<dbReference type="OrthoDB" id="167398at2759"/>